<dbReference type="InterPro" id="IPR036056">
    <property type="entry name" value="Fibrinogen-like_C"/>
</dbReference>
<evidence type="ECO:0000313" key="4">
    <source>
        <dbReference type="EMBL" id="RMZ95662.1"/>
    </source>
</evidence>
<reference evidence="4 5" key="1">
    <citation type="journal article" date="2018" name="Sci. Rep.">
        <title>Genomic signatures of local adaptation to the degree of environmental predictability in rotifers.</title>
        <authorList>
            <person name="Franch-Gras L."/>
            <person name="Hahn C."/>
            <person name="Garcia-Roger E.M."/>
            <person name="Carmona M.J."/>
            <person name="Serra M."/>
            <person name="Gomez A."/>
        </authorList>
    </citation>
    <scope>NUCLEOTIDE SEQUENCE [LARGE SCALE GENOMIC DNA]</scope>
    <source>
        <strain evidence="4">HYR1</strain>
    </source>
</reference>
<dbReference type="Gene3D" id="3.90.215.10">
    <property type="entry name" value="Gamma Fibrinogen, chain A, domain 1"/>
    <property type="match status" value="1"/>
</dbReference>
<dbReference type="SMART" id="SM00186">
    <property type="entry name" value="FBG"/>
    <property type="match status" value="1"/>
</dbReference>
<proteinExistence type="predicted"/>
<evidence type="ECO:0000256" key="1">
    <source>
        <dbReference type="SAM" id="MobiDB-lite"/>
    </source>
</evidence>
<dbReference type="SUPFAM" id="SSF56496">
    <property type="entry name" value="Fibrinogen C-terminal domain-like"/>
    <property type="match status" value="1"/>
</dbReference>
<dbReference type="EMBL" id="REGN01012354">
    <property type="protein sequence ID" value="RMZ95662.1"/>
    <property type="molecule type" value="Genomic_DNA"/>
</dbReference>
<dbReference type="OrthoDB" id="6130531at2759"/>
<gene>
    <name evidence="4" type="ORF">BpHYR1_006856</name>
</gene>
<feature type="region of interest" description="Disordered" evidence="1">
    <location>
        <begin position="50"/>
        <end position="73"/>
    </location>
</feature>
<evidence type="ECO:0000256" key="2">
    <source>
        <dbReference type="SAM" id="SignalP"/>
    </source>
</evidence>
<feature type="chain" id="PRO_5018048004" evidence="2">
    <location>
        <begin position="21"/>
        <end position="621"/>
    </location>
</feature>
<keyword evidence="2" id="KW-0732">Signal</keyword>
<name>A0A3M7P9D2_BRAPC</name>
<sequence>MNYRFIRLIFCGVIVSICCGAKSTPKDSISKNELSTSDLIKIIKAAKDETENPTKKTTKTMLTSPSPSLSQEKKQLVSSYPGTKAPHYEQKSSRPYYEEISSNYFTNGYSTPVKFYHPYDDQHDEAKSYYFNKSLTIAWKKTDYPNYRISIFSSKLSNGESLIVWYYLTINSIVFEIIKYNMSSSFEILRLGTLRFDYLFFTFNNYGALGIYLDCPSLTNQKIQYDFYVFNLMQDVQIFNGAILYDKMESAMRDNYCKIPTSVQPSMVLHLETSLDEQSSVLLFSFSNNGMEYSLIYFNGYFKLLAGNGMAITITNEPVYVLAPNGIYLLFNLNNVEIYTTCPSKREPALQWHTKFFNRKTQIETSLKFKSSSVLLPSLLEKFCFTKFLEEFAPRSSYVPSKLVSMYLDNINTVSPFTNLFLPMDYQVDKLLQFRTTPGFSLNFLVRTETRLLIASRAFAKRGFFDRSIREYVSGFSDGGENFWIGLDTLHKATQKFSYTLRVEVFFGGKFIAEEYGLFKVGSGENNFRLSIGNLKSGVNAFFEYHDYADFSTFDFGNQRFQAIKYSAGFWHRPTEPRNTSIDNFYCFGCEDDMDSFGTSFIQTISYFTVKSYVTKMYLIL</sequence>
<evidence type="ECO:0000313" key="5">
    <source>
        <dbReference type="Proteomes" id="UP000276133"/>
    </source>
</evidence>
<feature type="compositionally biased region" description="Polar residues" evidence="1">
    <location>
        <begin position="61"/>
        <end position="73"/>
    </location>
</feature>
<feature type="signal peptide" evidence="2">
    <location>
        <begin position="1"/>
        <end position="20"/>
    </location>
</feature>
<comment type="caution">
    <text evidence="4">The sequence shown here is derived from an EMBL/GenBank/DDBJ whole genome shotgun (WGS) entry which is preliminary data.</text>
</comment>
<organism evidence="4 5">
    <name type="scientific">Brachionus plicatilis</name>
    <name type="common">Marine rotifer</name>
    <name type="synonym">Brachionus muelleri</name>
    <dbReference type="NCBI Taxonomy" id="10195"/>
    <lineage>
        <taxon>Eukaryota</taxon>
        <taxon>Metazoa</taxon>
        <taxon>Spiralia</taxon>
        <taxon>Gnathifera</taxon>
        <taxon>Rotifera</taxon>
        <taxon>Eurotatoria</taxon>
        <taxon>Monogononta</taxon>
        <taxon>Pseudotrocha</taxon>
        <taxon>Ploima</taxon>
        <taxon>Brachionidae</taxon>
        <taxon>Brachionus</taxon>
    </lineage>
</organism>
<dbReference type="AlphaFoldDB" id="A0A3M7P9D2"/>
<dbReference type="Pfam" id="PF00147">
    <property type="entry name" value="Fibrinogen_C"/>
    <property type="match status" value="1"/>
</dbReference>
<feature type="domain" description="Fibrinogen C-terminal" evidence="3">
    <location>
        <begin position="437"/>
        <end position="607"/>
    </location>
</feature>
<dbReference type="InterPro" id="IPR002181">
    <property type="entry name" value="Fibrinogen_a/b/g_C_dom"/>
</dbReference>
<dbReference type="InterPro" id="IPR014716">
    <property type="entry name" value="Fibrinogen_a/b/g_C_1"/>
</dbReference>
<dbReference type="InterPro" id="IPR050373">
    <property type="entry name" value="Fibrinogen_C-term_domain"/>
</dbReference>
<protein>
    <submittedName>
        <fullName evidence="4">Tenascin isoform X1</fullName>
    </submittedName>
</protein>
<keyword evidence="5" id="KW-1185">Reference proteome</keyword>
<evidence type="ECO:0000259" key="3">
    <source>
        <dbReference type="SMART" id="SM00186"/>
    </source>
</evidence>
<dbReference type="STRING" id="10195.A0A3M7P9D2"/>
<dbReference type="GO" id="GO:0005615">
    <property type="term" value="C:extracellular space"/>
    <property type="evidence" value="ECO:0007669"/>
    <property type="project" value="TreeGrafter"/>
</dbReference>
<accession>A0A3M7P9D2</accession>
<dbReference type="Proteomes" id="UP000276133">
    <property type="component" value="Unassembled WGS sequence"/>
</dbReference>
<dbReference type="PANTHER" id="PTHR19143">
    <property type="entry name" value="FIBRINOGEN/TENASCIN/ANGIOPOEITIN"/>
    <property type="match status" value="1"/>
</dbReference>